<name>A0A9D6V4D2_9BACT</name>
<reference evidence="1" key="1">
    <citation type="submission" date="2020-07" db="EMBL/GenBank/DDBJ databases">
        <title>Huge and variable diversity of episymbiotic CPR bacteria and DPANN archaea in groundwater ecosystems.</title>
        <authorList>
            <person name="He C.Y."/>
            <person name="Keren R."/>
            <person name="Whittaker M."/>
            <person name="Farag I.F."/>
            <person name="Doudna J."/>
            <person name="Cate J.H.D."/>
            <person name="Banfield J.F."/>
        </authorList>
    </citation>
    <scope>NUCLEOTIDE SEQUENCE</scope>
    <source>
        <strain evidence="1">NC_groundwater_1664_Pr3_B-0.1um_52_9</strain>
    </source>
</reference>
<dbReference type="EMBL" id="JACRDE010000531">
    <property type="protein sequence ID" value="MBI5251855.1"/>
    <property type="molecule type" value="Genomic_DNA"/>
</dbReference>
<proteinExistence type="predicted"/>
<protein>
    <submittedName>
        <fullName evidence="1">Uncharacterized protein</fullName>
    </submittedName>
</protein>
<accession>A0A9D6V4D2</accession>
<dbReference type="Proteomes" id="UP000807825">
    <property type="component" value="Unassembled WGS sequence"/>
</dbReference>
<dbReference type="AlphaFoldDB" id="A0A9D6V4D2"/>
<evidence type="ECO:0000313" key="1">
    <source>
        <dbReference type="EMBL" id="MBI5251855.1"/>
    </source>
</evidence>
<comment type="caution">
    <text evidence="1">The sequence shown here is derived from an EMBL/GenBank/DDBJ whole genome shotgun (WGS) entry which is preliminary data.</text>
</comment>
<organism evidence="1 2">
    <name type="scientific">Desulfomonile tiedjei</name>
    <dbReference type="NCBI Taxonomy" id="2358"/>
    <lineage>
        <taxon>Bacteria</taxon>
        <taxon>Pseudomonadati</taxon>
        <taxon>Thermodesulfobacteriota</taxon>
        <taxon>Desulfomonilia</taxon>
        <taxon>Desulfomonilales</taxon>
        <taxon>Desulfomonilaceae</taxon>
        <taxon>Desulfomonile</taxon>
    </lineage>
</organism>
<gene>
    <name evidence="1" type="ORF">HY912_20375</name>
</gene>
<sequence>MRLGRVVFYSLFCLTLVLGLGIFAGPVRAQETFRLSPEARFQLGMDSGYIWHWGEMLIPAGGRPDSGTKIDVASELGVNQGEATGITFNGIIQNSHLVNFDYLLYSPSGVKRLPRTLRFHNRTYAADTTVETRLDFNWLRFDYGYKLWDMSSWWVAPRVGMHYVRYSATLNGKPEEEEGTTSNNRSLDTIFPVIGLEARYLLPLGAELIAEVEGMHLITTGFLAMLKLEARWELHPDVTLSIAGFNRFVQCQEDNQPLNNEWSFGLFGGTAGVSFAF</sequence>
<evidence type="ECO:0000313" key="2">
    <source>
        <dbReference type="Proteomes" id="UP000807825"/>
    </source>
</evidence>